<keyword evidence="1" id="KW-0500">Molybdenum</keyword>
<dbReference type="InterPro" id="IPR008274">
    <property type="entry name" value="AldOxase/xan_DH_MoCoBD1"/>
</dbReference>
<dbReference type="Gene3D" id="3.30.365.10">
    <property type="entry name" value="Aldehyde oxidase/xanthine dehydrogenase, molybdopterin binding domain"/>
    <property type="match status" value="2"/>
</dbReference>
<evidence type="ECO:0000256" key="1">
    <source>
        <dbReference type="ARBA" id="ARBA00022505"/>
    </source>
</evidence>
<dbReference type="GO" id="GO:0016491">
    <property type="term" value="F:oxidoreductase activity"/>
    <property type="evidence" value="ECO:0007669"/>
    <property type="project" value="InterPro"/>
</dbReference>
<dbReference type="PANTHER" id="PTHR11908">
    <property type="entry name" value="XANTHINE DEHYDROGENASE"/>
    <property type="match status" value="1"/>
</dbReference>
<sequence>MLINVSVRRLGGAFGAKIIRSALVSTAAALAAHKLKKPVKLWLPLETNMSAVGKRYPLSSDYEIATDNTGIIQYLNNTFYYDHGAGGNEPVMFLLLDTYLGTYNSENWYTNANIVNTDMHPSCYIRAPGDN</sequence>
<evidence type="ECO:0000313" key="4">
    <source>
        <dbReference type="Proteomes" id="UP001162156"/>
    </source>
</evidence>
<dbReference type="InterPro" id="IPR037165">
    <property type="entry name" value="AldOxase/xan_DH_Mopterin-bd_sf"/>
</dbReference>
<name>A0AAV8XBT2_9CUCU</name>
<comment type="caution">
    <text evidence="3">The sequence shown here is derived from an EMBL/GenBank/DDBJ whole genome shotgun (WGS) entry which is preliminary data.</text>
</comment>
<gene>
    <name evidence="3" type="ORF">NQ314_012329</name>
</gene>
<dbReference type="EMBL" id="JANEYF010003410">
    <property type="protein sequence ID" value="KAJ8936467.1"/>
    <property type="molecule type" value="Genomic_DNA"/>
</dbReference>
<keyword evidence="4" id="KW-1185">Reference proteome</keyword>
<organism evidence="3 4">
    <name type="scientific">Rhamnusium bicolor</name>
    <dbReference type="NCBI Taxonomy" id="1586634"/>
    <lineage>
        <taxon>Eukaryota</taxon>
        <taxon>Metazoa</taxon>
        <taxon>Ecdysozoa</taxon>
        <taxon>Arthropoda</taxon>
        <taxon>Hexapoda</taxon>
        <taxon>Insecta</taxon>
        <taxon>Pterygota</taxon>
        <taxon>Neoptera</taxon>
        <taxon>Endopterygota</taxon>
        <taxon>Coleoptera</taxon>
        <taxon>Polyphaga</taxon>
        <taxon>Cucujiformia</taxon>
        <taxon>Chrysomeloidea</taxon>
        <taxon>Cerambycidae</taxon>
        <taxon>Lepturinae</taxon>
        <taxon>Rhagiini</taxon>
        <taxon>Rhamnusium</taxon>
    </lineage>
</organism>
<protein>
    <recommendedName>
        <fullName evidence="2">Aldehyde oxidase/xanthine dehydrogenase first molybdopterin binding domain-containing protein</fullName>
    </recommendedName>
</protein>
<dbReference type="GO" id="GO:0005506">
    <property type="term" value="F:iron ion binding"/>
    <property type="evidence" value="ECO:0007669"/>
    <property type="project" value="InterPro"/>
</dbReference>
<dbReference type="InterPro" id="IPR016208">
    <property type="entry name" value="Ald_Oxase/xanthine_DH-like"/>
</dbReference>
<evidence type="ECO:0000313" key="3">
    <source>
        <dbReference type="EMBL" id="KAJ8936467.1"/>
    </source>
</evidence>
<reference evidence="3" key="1">
    <citation type="journal article" date="2023" name="Insect Mol. Biol.">
        <title>Genome sequencing provides insights into the evolution of gene families encoding plant cell wall-degrading enzymes in longhorned beetles.</title>
        <authorList>
            <person name="Shin N.R."/>
            <person name="Okamura Y."/>
            <person name="Kirsch R."/>
            <person name="Pauchet Y."/>
        </authorList>
    </citation>
    <scope>NUCLEOTIDE SEQUENCE</scope>
    <source>
        <strain evidence="3">RBIC_L_NR</strain>
    </source>
</reference>
<dbReference type="SUPFAM" id="SSF56003">
    <property type="entry name" value="Molybdenum cofactor-binding domain"/>
    <property type="match status" value="1"/>
</dbReference>
<dbReference type="Proteomes" id="UP001162156">
    <property type="component" value="Unassembled WGS sequence"/>
</dbReference>
<dbReference type="Pfam" id="PF02738">
    <property type="entry name" value="MoCoBD_1"/>
    <property type="match status" value="1"/>
</dbReference>
<accession>A0AAV8XBT2</accession>
<evidence type="ECO:0000259" key="2">
    <source>
        <dbReference type="Pfam" id="PF02738"/>
    </source>
</evidence>
<feature type="domain" description="Aldehyde oxidase/xanthine dehydrogenase first molybdopterin binding" evidence="2">
    <location>
        <begin position="3"/>
        <end position="130"/>
    </location>
</feature>
<dbReference type="AlphaFoldDB" id="A0AAV8XBT2"/>
<proteinExistence type="predicted"/>
<dbReference type="PANTHER" id="PTHR11908:SF132">
    <property type="entry name" value="ALDEHYDE OXIDASE 1-RELATED"/>
    <property type="match status" value="1"/>
</dbReference>